<organism evidence="1 2">
    <name type="scientific">Nocardioides albertanoniae</name>
    <dbReference type="NCBI Taxonomy" id="1175486"/>
    <lineage>
        <taxon>Bacteria</taxon>
        <taxon>Bacillati</taxon>
        <taxon>Actinomycetota</taxon>
        <taxon>Actinomycetes</taxon>
        <taxon>Propionibacteriales</taxon>
        <taxon>Nocardioidaceae</taxon>
        <taxon>Nocardioides</taxon>
    </lineage>
</organism>
<dbReference type="EMBL" id="VFOV01000001">
    <property type="protein sequence ID" value="TQL68324.1"/>
    <property type="molecule type" value="Genomic_DNA"/>
</dbReference>
<name>A0A543A6V4_9ACTN</name>
<evidence type="ECO:0000313" key="2">
    <source>
        <dbReference type="Proteomes" id="UP000320209"/>
    </source>
</evidence>
<accession>A0A543A6V4</accession>
<keyword evidence="2" id="KW-1185">Reference proteome</keyword>
<comment type="caution">
    <text evidence="1">The sequence shown here is derived from an EMBL/GenBank/DDBJ whole genome shotgun (WGS) entry which is preliminary data.</text>
</comment>
<evidence type="ECO:0000313" key="1">
    <source>
        <dbReference type="EMBL" id="TQL68324.1"/>
    </source>
</evidence>
<dbReference type="OrthoDB" id="4373027at2"/>
<dbReference type="RefSeq" id="WP_141780332.1">
    <property type="nucleotide sequence ID" value="NZ_VFOV01000001.1"/>
</dbReference>
<dbReference type="Proteomes" id="UP000320209">
    <property type="component" value="Unassembled WGS sequence"/>
</dbReference>
<protein>
    <submittedName>
        <fullName evidence="1">Uncharacterized protein</fullName>
    </submittedName>
</protein>
<gene>
    <name evidence="1" type="ORF">FB381_2213</name>
</gene>
<dbReference type="AlphaFoldDB" id="A0A543A6V4"/>
<reference evidence="1 2" key="1">
    <citation type="submission" date="2019-06" db="EMBL/GenBank/DDBJ databases">
        <title>Sequencing the genomes of 1000 actinobacteria strains.</title>
        <authorList>
            <person name="Klenk H.-P."/>
        </authorList>
    </citation>
    <scope>NUCLEOTIDE SEQUENCE [LARGE SCALE GENOMIC DNA]</scope>
    <source>
        <strain evidence="1 2">DSM 25218</strain>
    </source>
</reference>
<proteinExistence type="predicted"/>
<sequence>MTAKTPYAPVLRTQADVEAAWRHLINPLGWPEPRLWFMFIGRDGVPFPQLGQIEEMPAEIDAEGSENVATMMGQLVGDMGFDRVAFLLCRPGGGSPGASDRRNAAELYAACRAAPVPVEVIHLATDKDFWPMPMDMVSTEVA</sequence>